<evidence type="ECO:0000256" key="4">
    <source>
        <dbReference type="ARBA" id="ARBA00022787"/>
    </source>
</evidence>
<dbReference type="InterPro" id="IPR001129">
    <property type="entry name" value="Membr-assoc_MAPEG"/>
</dbReference>
<dbReference type="EMBL" id="LT553800">
    <property type="protein sequence ID" value="SAM02282.1"/>
    <property type="molecule type" value="Genomic_DNA"/>
</dbReference>
<keyword evidence="2" id="KW-0808">Transferase</keyword>
<dbReference type="Gene3D" id="1.20.120.550">
    <property type="entry name" value="Membrane associated eicosanoid/glutathione metabolism-like domain"/>
    <property type="match status" value="1"/>
</dbReference>
<dbReference type="InParanoid" id="A0A168PFA2"/>
<dbReference type="GO" id="GO:0004364">
    <property type="term" value="F:glutathione transferase activity"/>
    <property type="evidence" value="ECO:0007669"/>
    <property type="project" value="TreeGrafter"/>
</dbReference>
<keyword evidence="4" id="KW-1000">Mitochondrion outer membrane</keyword>
<protein>
    <recommendedName>
        <fullName evidence="18">Glutathione S-transferase 3, mitochondrial</fullName>
        <ecNumber evidence="15">4.4.1.20</ecNumber>
    </recommendedName>
    <alternativeName>
        <fullName evidence="19">Glutathione peroxidase MGST3</fullName>
    </alternativeName>
    <alternativeName>
        <fullName evidence="20">LTC4 synthase MGST3</fullName>
    </alternativeName>
</protein>
<dbReference type="GO" id="GO:0005635">
    <property type="term" value="C:nuclear envelope"/>
    <property type="evidence" value="ECO:0007669"/>
    <property type="project" value="TreeGrafter"/>
</dbReference>
<evidence type="ECO:0000256" key="2">
    <source>
        <dbReference type="ARBA" id="ARBA00022679"/>
    </source>
</evidence>
<dbReference type="AlphaFoldDB" id="A0A168PFA2"/>
<keyword evidence="8" id="KW-0496">Mitochondrion</keyword>
<comment type="subcellular location">
    <subcellularLocation>
        <location evidence="1">Mitochondrion outer membrane</location>
        <topology evidence="1">Multi-pass membrane protein</topology>
    </subcellularLocation>
</comment>
<dbReference type="InterPro" id="IPR050997">
    <property type="entry name" value="MAPEG"/>
</dbReference>
<dbReference type="Proteomes" id="UP000078561">
    <property type="component" value="Unassembled WGS sequence"/>
</dbReference>
<dbReference type="InterPro" id="IPR023352">
    <property type="entry name" value="MAPEG-like_dom_sf"/>
</dbReference>
<name>A0A168PFA2_ABSGL</name>
<evidence type="ECO:0000256" key="5">
    <source>
        <dbReference type="ARBA" id="ARBA00022989"/>
    </source>
</evidence>
<evidence type="ECO:0000256" key="6">
    <source>
        <dbReference type="ARBA" id="ARBA00023002"/>
    </source>
</evidence>
<reference evidence="22" key="1">
    <citation type="submission" date="2016-04" db="EMBL/GenBank/DDBJ databases">
        <authorList>
            <person name="Evans L.H."/>
            <person name="Alamgir A."/>
            <person name="Owens N."/>
            <person name="Weber N.D."/>
            <person name="Virtaneva K."/>
            <person name="Barbian K."/>
            <person name="Babar A."/>
            <person name="Rosenke K."/>
        </authorList>
    </citation>
    <scope>NUCLEOTIDE SEQUENCE [LARGE SCALE GENOMIC DNA]</scope>
    <source>
        <strain evidence="22">CBS 101.48</strain>
    </source>
</reference>
<dbReference type="PANTHER" id="PTHR10250:SF26">
    <property type="entry name" value="GLUTATHIONE S-TRANSFERASE 3, MITOCHONDRIAL"/>
    <property type="match status" value="1"/>
</dbReference>
<evidence type="ECO:0000256" key="8">
    <source>
        <dbReference type="ARBA" id="ARBA00023128"/>
    </source>
</evidence>
<feature type="transmembrane region" description="Helical" evidence="21">
    <location>
        <begin position="128"/>
        <end position="148"/>
    </location>
</feature>
<keyword evidence="7" id="KW-0443">Lipid metabolism</keyword>
<evidence type="ECO:0000256" key="18">
    <source>
        <dbReference type="ARBA" id="ARBA00069748"/>
    </source>
</evidence>
<evidence type="ECO:0000256" key="3">
    <source>
        <dbReference type="ARBA" id="ARBA00022692"/>
    </source>
</evidence>
<proteinExistence type="predicted"/>
<dbReference type="GO" id="GO:0004602">
    <property type="term" value="F:glutathione peroxidase activity"/>
    <property type="evidence" value="ECO:0007669"/>
    <property type="project" value="TreeGrafter"/>
</dbReference>
<keyword evidence="12" id="KW-0449">Lipoprotein</keyword>
<dbReference type="GO" id="GO:0005783">
    <property type="term" value="C:endoplasmic reticulum"/>
    <property type="evidence" value="ECO:0007669"/>
    <property type="project" value="TreeGrafter"/>
</dbReference>
<evidence type="ECO:0000256" key="19">
    <source>
        <dbReference type="ARBA" id="ARBA00075145"/>
    </source>
</evidence>
<dbReference type="GO" id="GO:0005741">
    <property type="term" value="C:mitochondrial outer membrane"/>
    <property type="evidence" value="ECO:0007669"/>
    <property type="project" value="UniProtKB-SubCell"/>
</dbReference>
<accession>A0A168PFA2</accession>
<keyword evidence="23" id="KW-1185">Reference proteome</keyword>
<dbReference type="SUPFAM" id="SSF161084">
    <property type="entry name" value="MAPEG domain-like"/>
    <property type="match status" value="1"/>
</dbReference>
<comment type="catalytic activity">
    <reaction evidence="16">
        <text>leukotriene C4 = leukotriene A4 + glutathione</text>
        <dbReference type="Rhea" id="RHEA:17617"/>
        <dbReference type="ChEBI" id="CHEBI:57463"/>
        <dbReference type="ChEBI" id="CHEBI:57925"/>
        <dbReference type="ChEBI" id="CHEBI:57973"/>
        <dbReference type="EC" id="4.4.1.20"/>
    </reaction>
    <physiologicalReaction direction="right-to-left" evidence="16">
        <dbReference type="Rhea" id="RHEA:17619"/>
    </physiologicalReaction>
</comment>
<keyword evidence="11" id="KW-0456">Lyase</keyword>
<keyword evidence="6" id="KW-0560">Oxidoreductase</keyword>
<evidence type="ECO:0000256" key="16">
    <source>
        <dbReference type="ARBA" id="ARBA00049298"/>
    </source>
</evidence>
<evidence type="ECO:0000256" key="10">
    <source>
        <dbReference type="ARBA" id="ARBA00023139"/>
    </source>
</evidence>
<evidence type="ECO:0000256" key="13">
    <source>
        <dbReference type="ARBA" id="ARBA00037884"/>
    </source>
</evidence>
<dbReference type="OMA" id="ACQHLGW"/>
<dbReference type="GO" id="GO:0006629">
    <property type="term" value="P:lipid metabolic process"/>
    <property type="evidence" value="ECO:0007669"/>
    <property type="project" value="UniProtKB-KW"/>
</dbReference>
<evidence type="ECO:0000256" key="11">
    <source>
        <dbReference type="ARBA" id="ARBA00023239"/>
    </source>
</evidence>
<evidence type="ECO:0000256" key="21">
    <source>
        <dbReference type="SAM" id="Phobius"/>
    </source>
</evidence>
<comment type="catalytic activity">
    <reaction evidence="17">
        <text>15-deoxy-Delta(12,14)-prostaglandin J2 + glutathione = 15-deoxy-Delta(12,14)-prostaglandin J2-S-(R)-glutathione</text>
        <dbReference type="Rhea" id="RHEA:75963"/>
        <dbReference type="ChEBI" id="CHEBI:57925"/>
        <dbReference type="ChEBI" id="CHEBI:85236"/>
        <dbReference type="ChEBI" id="CHEBI:194498"/>
    </reaction>
    <physiologicalReaction direction="left-to-right" evidence="17">
        <dbReference type="Rhea" id="RHEA:75964"/>
    </physiologicalReaction>
</comment>
<dbReference type="OrthoDB" id="410651at2759"/>
<evidence type="ECO:0000256" key="15">
    <source>
        <dbReference type="ARBA" id="ARBA00039056"/>
    </source>
</evidence>
<feature type="transmembrane region" description="Helical" evidence="21">
    <location>
        <begin position="12"/>
        <end position="33"/>
    </location>
</feature>
<keyword evidence="5 21" id="KW-1133">Transmembrane helix</keyword>
<dbReference type="GO" id="GO:0004464">
    <property type="term" value="F:leukotriene-C4 synthase activity"/>
    <property type="evidence" value="ECO:0007669"/>
    <property type="project" value="UniProtKB-EC"/>
</dbReference>
<evidence type="ECO:0000256" key="9">
    <source>
        <dbReference type="ARBA" id="ARBA00023136"/>
    </source>
</evidence>
<evidence type="ECO:0000256" key="17">
    <source>
        <dbReference type="ARBA" id="ARBA00051411"/>
    </source>
</evidence>
<comment type="pathway">
    <text evidence="14">Lipid metabolism; arachidonate metabolism.</text>
</comment>
<dbReference type="PANTHER" id="PTHR10250">
    <property type="entry name" value="MICROSOMAL GLUTATHIONE S-TRANSFERASE"/>
    <property type="match status" value="1"/>
</dbReference>
<dbReference type="STRING" id="4829.A0A168PFA2"/>
<evidence type="ECO:0000313" key="23">
    <source>
        <dbReference type="Proteomes" id="UP000078561"/>
    </source>
</evidence>
<organism evidence="22">
    <name type="scientific">Absidia glauca</name>
    <name type="common">Pin mould</name>
    <dbReference type="NCBI Taxonomy" id="4829"/>
    <lineage>
        <taxon>Eukaryota</taxon>
        <taxon>Fungi</taxon>
        <taxon>Fungi incertae sedis</taxon>
        <taxon>Mucoromycota</taxon>
        <taxon>Mucoromycotina</taxon>
        <taxon>Mucoromycetes</taxon>
        <taxon>Mucorales</taxon>
        <taxon>Cunninghamellaceae</taxon>
        <taxon>Absidia</taxon>
    </lineage>
</organism>
<dbReference type="EC" id="4.4.1.20" evidence="15"/>
<dbReference type="Pfam" id="PF01124">
    <property type="entry name" value="MAPEG"/>
    <property type="match status" value="1"/>
</dbReference>
<evidence type="ECO:0000256" key="12">
    <source>
        <dbReference type="ARBA" id="ARBA00023288"/>
    </source>
</evidence>
<keyword evidence="9 21" id="KW-0472">Membrane</keyword>
<gene>
    <name evidence="22" type="primary">ABSGL_08061.1 scaffold 9578</name>
</gene>
<sequence length="149" mass="16085">MPITIPSEYGYVLAASAASALQLVWLAAGVGGARKKAGIPYPYVYAERSQVEKADAEKEKALNLFNCAQRAHQNTLENFPAFNTMLLIGGISHPELSAGAGAVYIFGRILYATGYKTGEPKKRTRGSISYLGFLVLLYTTGSTIYTLLK</sequence>
<keyword evidence="3 21" id="KW-0812">Transmembrane</keyword>
<evidence type="ECO:0000256" key="7">
    <source>
        <dbReference type="ARBA" id="ARBA00023098"/>
    </source>
</evidence>
<dbReference type="FunFam" id="1.20.120.550:FF:000004">
    <property type="entry name" value="Microsomal glutathione S-transferase 3"/>
    <property type="match status" value="1"/>
</dbReference>
<evidence type="ECO:0000256" key="1">
    <source>
        <dbReference type="ARBA" id="ARBA00004374"/>
    </source>
</evidence>
<evidence type="ECO:0000313" key="22">
    <source>
        <dbReference type="EMBL" id="SAM02282.1"/>
    </source>
</evidence>
<evidence type="ECO:0000256" key="14">
    <source>
        <dbReference type="ARBA" id="ARBA00037916"/>
    </source>
</evidence>
<keyword evidence="10" id="KW-0564">Palmitate</keyword>
<evidence type="ECO:0000256" key="20">
    <source>
        <dbReference type="ARBA" id="ARBA00076908"/>
    </source>
</evidence>
<comment type="pathway">
    <text evidence="13">Lipid metabolism; leukotriene C4 biosynthesis.</text>
</comment>